<dbReference type="Pfam" id="PF16916">
    <property type="entry name" value="ZT_dimer"/>
    <property type="match status" value="1"/>
</dbReference>
<sequence>MSRESDVMGHGHDHDHQVTATGRHRGALAGALAVSVAIFAVEVVGALVTGSLALFADAGHVLADAGGVALALGATVLAARPATGRRTFGWARAEILAAAVNGLVLAGMSVYVFVEGVRRLVEPSTVEPGGMALFGFIGLAGNLVGVALLWRARNASLNMRGAFLEVATDAVTSVGVLVAAGVIAATGFNRADAIVSVLIGLVIAPRAVRLLREAVNVLLEATPSGIDLDQIRDHVTGLDHVLDVHDLHVHAVTSGLPVLSAHVVVRDECFQDGHAPQLLDALQACVAGHFDVDHSTFQLEPAGHAGHEHPTHP</sequence>
<proteinExistence type="inferred from homology"/>
<accession>A0ABN1ZN63</accession>
<keyword evidence="6" id="KW-0406">Ion transport</keyword>
<dbReference type="InterPro" id="IPR050681">
    <property type="entry name" value="CDF/SLC30A"/>
</dbReference>
<comment type="similarity">
    <text evidence="2">Belongs to the cation diffusion facilitator (CDF) transporter (TC 2.A.4) family. SLC30A subfamily.</text>
</comment>
<keyword evidence="3" id="KW-0813">Transport</keyword>
<evidence type="ECO:0000313" key="11">
    <source>
        <dbReference type="EMBL" id="GAA1501402.1"/>
    </source>
</evidence>
<evidence type="ECO:0000256" key="5">
    <source>
        <dbReference type="ARBA" id="ARBA00022989"/>
    </source>
</evidence>
<dbReference type="InterPro" id="IPR058533">
    <property type="entry name" value="Cation_efflux_TM"/>
</dbReference>
<evidence type="ECO:0000256" key="3">
    <source>
        <dbReference type="ARBA" id="ARBA00022448"/>
    </source>
</evidence>
<dbReference type="NCBIfam" id="TIGR01297">
    <property type="entry name" value="CDF"/>
    <property type="match status" value="1"/>
</dbReference>
<evidence type="ECO:0000259" key="9">
    <source>
        <dbReference type="Pfam" id="PF01545"/>
    </source>
</evidence>
<evidence type="ECO:0000256" key="6">
    <source>
        <dbReference type="ARBA" id="ARBA00023065"/>
    </source>
</evidence>
<dbReference type="InterPro" id="IPR036837">
    <property type="entry name" value="Cation_efflux_CTD_sf"/>
</dbReference>
<feature type="domain" description="Cation efflux protein transmembrane" evidence="9">
    <location>
        <begin position="31"/>
        <end position="219"/>
    </location>
</feature>
<feature type="transmembrane region" description="Helical" evidence="8">
    <location>
        <begin position="27"/>
        <end position="55"/>
    </location>
</feature>
<dbReference type="InterPro" id="IPR027470">
    <property type="entry name" value="Cation_efflux_CTD"/>
</dbReference>
<name>A0ABN1ZN63_9ACTN</name>
<comment type="caution">
    <text evidence="11">The sequence shown here is derived from an EMBL/GenBank/DDBJ whole genome shotgun (WGS) entry which is preliminary data.</text>
</comment>
<dbReference type="Pfam" id="PF01545">
    <property type="entry name" value="Cation_efflux"/>
    <property type="match status" value="1"/>
</dbReference>
<keyword evidence="7 8" id="KW-0472">Membrane</keyword>
<dbReference type="PANTHER" id="PTHR11562:SF17">
    <property type="entry name" value="RE54080P-RELATED"/>
    <property type="match status" value="1"/>
</dbReference>
<comment type="subcellular location">
    <subcellularLocation>
        <location evidence="1">Membrane</location>
        <topology evidence="1">Multi-pass membrane protein</topology>
    </subcellularLocation>
</comment>
<feature type="transmembrane region" description="Helical" evidence="8">
    <location>
        <begin position="129"/>
        <end position="150"/>
    </location>
</feature>
<evidence type="ECO:0000259" key="10">
    <source>
        <dbReference type="Pfam" id="PF16916"/>
    </source>
</evidence>
<dbReference type="InterPro" id="IPR002524">
    <property type="entry name" value="Cation_efflux"/>
</dbReference>
<organism evidence="11 12">
    <name type="scientific">Dactylosporangium maewongense</name>
    <dbReference type="NCBI Taxonomy" id="634393"/>
    <lineage>
        <taxon>Bacteria</taxon>
        <taxon>Bacillati</taxon>
        <taxon>Actinomycetota</taxon>
        <taxon>Actinomycetes</taxon>
        <taxon>Micromonosporales</taxon>
        <taxon>Micromonosporaceae</taxon>
        <taxon>Dactylosporangium</taxon>
    </lineage>
</organism>
<dbReference type="PANTHER" id="PTHR11562">
    <property type="entry name" value="CATION EFFLUX PROTEIN/ ZINC TRANSPORTER"/>
    <property type="match status" value="1"/>
</dbReference>
<evidence type="ECO:0000256" key="1">
    <source>
        <dbReference type="ARBA" id="ARBA00004141"/>
    </source>
</evidence>
<evidence type="ECO:0000313" key="12">
    <source>
        <dbReference type="Proteomes" id="UP001501470"/>
    </source>
</evidence>
<feature type="transmembrane region" description="Helical" evidence="8">
    <location>
        <begin position="61"/>
        <end position="83"/>
    </location>
</feature>
<evidence type="ECO:0000256" key="2">
    <source>
        <dbReference type="ARBA" id="ARBA00008873"/>
    </source>
</evidence>
<feature type="transmembrane region" description="Helical" evidence="8">
    <location>
        <begin position="95"/>
        <end position="114"/>
    </location>
</feature>
<dbReference type="Gene3D" id="1.20.1510.10">
    <property type="entry name" value="Cation efflux protein transmembrane domain"/>
    <property type="match status" value="1"/>
</dbReference>
<feature type="domain" description="Cation efflux protein cytoplasmic" evidence="10">
    <location>
        <begin position="223"/>
        <end position="301"/>
    </location>
</feature>
<gene>
    <name evidence="11" type="ORF">GCM10009827_010700</name>
</gene>
<keyword evidence="12" id="KW-1185">Reference proteome</keyword>
<protein>
    <submittedName>
        <fullName evidence="11">Cation diffusion facilitator family transporter</fullName>
    </submittedName>
</protein>
<dbReference type="Proteomes" id="UP001501470">
    <property type="component" value="Unassembled WGS sequence"/>
</dbReference>
<reference evidence="11 12" key="1">
    <citation type="journal article" date="2019" name="Int. J. Syst. Evol. Microbiol.">
        <title>The Global Catalogue of Microorganisms (GCM) 10K type strain sequencing project: providing services to taxonomists for standard genome sequencing and annotation.</title>
        <authorList>
            <consortium name="The Broad Institute Genomics Platform"/>
            <consortium name="The Broad Institute Genome Sequencing Center for Infectious Disease"/>
            <person name="Wu L."/>
            <person name="Ma J."/>
        </authorList>
    </citation>
    <scope>NUCLEOTIDE SEQUENCE [LARGE SCALE GENOMIC DNA]</scope>
    <source>
        <strain evidence="11 12">JCM 15933</strain>
    </source>
</reference>
<evidence type="ECO:0000256" key="7">
    <source>
        <dbReference type="ARBA" id="ARBA00023136"/>
    </source>
</evidence>
<dbReference type="SUPFAM" id="SSF161111">
    <property type="entry name" value="Cation efflux protein transmembrane domain-like"/>
    <property type="match status" value="1"/>
</dbReference>
<evidence type="ECO:0000256" key="4">
    <source>
        <dbReference type="ARBA" id="ARBA00022692"/>
    </source>
</evidence>
<evidence type="ECO:0000256" key="8">
    <source>
        <dbReference type="SAM" id="Phobius"/>
    </source>
</evidence>
<dbReference type="SUPFAM" id="SSF160240">
    <property type="entry name" value="Cation efflux protein cytoplasmic domain-like"/>
    <property type="match status" value="1"/>
</dbReference>
<dbReference type="EMBL" id="BAAAQD010000001">
    <property type="protein sequence ID" value="GAA1501402.1"/>
    <property type="molecule type" value="Genomic_DNA"/>
</dbReference>
<keyword evidence="5 8" id="KW-1133">Transmembrane helix</keyword>
<dbReference type="InterPro" id="IPR027469">
    <property type="entry name" value="Cation_efflux_TMD_sf"/>
</dbReference>
<keyword evidence="4 8" id="KW-0812">Transmembrane</keyword>
<feature type="transmembrane region" description="Helical" evidence="8">
    <location>
        <begin position="162"/>
        <end position="185"/>
    </location>
</feature>